<dbReference type="KEGG" id="dth:DICTH_1594"/>
<keyword evidence="2" id="KW-0732">Signal</keyword>
<dbReference type="EC" id="3.2.1.8" evidence="4"/>
<evidence type="ECO:0000259" key="3">
    <source>
        <dbReference type="Pfam" id="PF02018"/>
    </source>
</evidence>
<dbReference type="Pfam" id="PF02018">
    <property type="entry name" value="CBM_4_9"/>
    <property type="match status" value="1"/>
</dbReference>
<evidence type="ECO:0000313" key="5">
    <source>
        <dbReference type="Proteomes" id="UP000001733"/>
    </source>
</evidence>
<evidence type="ECO:0000256" key="1">
    <source>
        <dbReference type="ARBA" id="ARBA00022801"/>
    </source>
</evidence>
<evidence type="ECO:0000256" key="2">
    <source>
        <dbReference type="SAM" id="SignalP"/>
    </source>
</evidence>
<dbReference type="EMBL" id="CP001146">
    <property type="protein sequence ID" value="ACI18421.1"/>
    <property type="molecule type" value="Genomic_DNA"/>
</dbReference>
<dbReference type="AlphaFoldDB" id="B5YAD8"/>
<feature type="chain" id="PRO_5002838923" evidence="2">
    <location>
        <begin position="20"/>
        <end position="224"/>
    </location>
</feature>
<name>B5YAD8_DICT6</name>
<proteinExistence type="predicted"/>
<dbReference type="SMR" id="B5YAD8"/>
<keyword evidence="4" id="KW-0326">Glycosidase</keyword>
<feature type="signal peptide" evidence="2">
    <location>
        <begin position="1"/>
        <end position="19"/>
    </location>
</feature>
<keyword evidence="5" id="KW-1185">Reference proteome</keyword>
<dbReference type="PaxDb" id="309799-DICTH_1594"/>
<dbReference type="GO" id="GO:0045493">
    <property type="term" value="P:xylan catabolic process"/>
    <property type="evidence" value="ECO:0007669"/>
    <property type="project" value="UniProtKB-KW"/>
</dbReference>
<organism evidence="4 5">
    <name type="scientific">Dictyoglomus thermophilum (strain ATCC 35947 / DSM 3960 / H-6-12)</name>
    <dbReference type="NCBI Taxonomy" id="309799"/>
    <lineage>
        <taxon>Bacteria</taxon>
        <taxon>Pseudomonadati</taxon>
        <taxon>Dictyoglomota</taxon>
        <taxon>Dictyoglomia</taxon>
        <taxon>Dictyoglomales</taxon>
        <taxon>Dictyoglomaceae</taxon>
        <taxon>Dictyoglomus</taxon>
    </lineage>
</organism>
<dbReference type="GO" id="GO:0031176">
    <property type="term" value="F:endo-1,4-beta-xylanase activity"/>
    <property type="evidence" value="ECO:0007669"/>
    <property type="project" value="UniProtKB-EC"/>
</dbReference>
<dbReference type="Proteomes" id="UP000001733">
    <property type="component" value="Chromosome"/>
</dbReference>
<dbReference type="RefSeq" id="WP_012547053.1">
    <property type="nucleotide sequence ID" value="NC_011297.1"/>
</dbReference>
<gene>
    <name evidence="4" type="ordered locus">DICTH_1594</name>
</gene>
<protein>
    <submittedName>
        <fullName evidence="4">Endo-1,4-beta-xylanase A</fullName>
        <ecNumber evidence="4">3.2.1.8</ecNumber>
    </submittedName>
</protein>
<evidence type="ECO:0000313" key="4">
    <source>
        <dbReference type="EMBL" id="ACI18421.1"/>
    </source>
</evidence>
<dbReference type="SUPFAM" id="SSF49785">
    <property type="entry name" value="Galactose-binding domain-like"/>
    <property type="match status" value="1"/>
</dbReference>
<dbReference type="PROSITE" id="PS51257">
    <property type="entry name" value="PROKAR_LIPOPROTEIN"/>
    <property type="match status" value="1"/>
</dbReference>
<accession>B5YAD8</accession>
<dbReference type="STRING" id="309799.DICTH_1594"/>
<reference evidence="4 5" key="1">
    <citation type="journal article" date="2014" name="Genome Announc.">
        <title>Complete Genome Sequence of the Extreme Thermophile Dictyoglomus thermophilum H-6-12.</title>
        <authorList>
            <person name="Coil D.A."/>
            <person name="Badger J.H."/>
            <person name="Forberger H.C."/>
            <person name="Riggs F."/>
            <person name="Madupu R."/>
            <person name="Fedorova N."/>
            <person name="Ward N."/>
            <person name="Robb F.T."/>
            <person name="Eisen J.A."/>
        </authorList>
    </citation>
    <scope>NUCLEOTIDE SEQUENCE [LARGE SCALE GENOMIC DNA]</scope>
    <source>
        <strain evidence="5">ATCC 35947 / DSM 3960 / H-6-12</strain>
    </source>
</reference>
<dbReference type="Gene3D" id="2.60.120.260">
    <property type="entry name" value="Galactose-binding domain-like"/>
    <property type="match status" value="1"/>
</dbReference>
<sequence>MCKKLFSILLVLGFVFIIAGCTPKETAVQTTVPQEAVKEVAKEVPNVPNAILITTFESGKTEGWTPNGEGVSVAVVDKDAHTGKYSLYVTGRTAGWNGAQIQLKDILKPGKVYSISVWVKHNSDLPQHVGITMRRKYDSDSSTQYDWIKHDNEVPGGKWVELAGTYQIPAGVNILDLALYVEIPSNPNLDFYIDDVVIVEGKQGFRITPEIFDLFAKYFRTYLN</sequence>
<dbReference type="OrthoDB" id="8233337at2"/>
<keyword evidence="1 4" id="KW-0378">Hydrolase</keyword>
<dbReference type="InterPro" id="IPR008979">
    <property type="entry name" value="Galactose-bd-like_sf"/>
</dbReference>
<dbReference type="CAZy" id="CBM22">
    <property type="family name" value="Carbohydrate-Binding Module Family 22"/>
</dbReference>
<dbReference type="InterPro" id="IPR003305">
    <property type="entry name" value="CenC_carb-bd"/>
</dbReference>
<feature type="domain" description="CBM-cenC" evidence="3">
    <location>
        <begin position="50"/>
        <end position="185"/>
    </location>
</feature>
<dbReference type="HOGENOM" id="CLU_1467354_0_0_0"/>
<dbReference type="eggNOG" id="COG3693">
    <property type="taxonomic scope" value="Bacteria"/>
</dbReference>